<reference evidence="3" key="1">
    <citation type="submission" date="2020-07" db="EMBL/GenBank/DDBJ databases">
        <title>Description of Mycobacterium gordonae subsp. intergordonae subsp.nov. and Mycobacterium gordonae subsp. gordonae subsp. nov.</title>
        <authorList>
            <person name="Yu X."/>
        </authorList>
    </citation>
    <scope>NUCLEOTIDE SEQUENCE [LARGE SCALE GENOMIC DNA]</scope>
    <source>
        <strain evidence="3">24</strain>
    </source>
</reference>
<evidence type="ECO:0000256" key="1">
    <source>
        <dbReference type="SAM" id="Phobius"/>
    </source>
</evidence>
<reference evidence="3" key="3">
    <citation type="submission" date="2023-07" db="EMBL/GenBank/DDBJ databases">
        <title>Description of Mycobacterium gordonae subsp. intergordonae subsp.nov. and Mycobacterium gordonae subsp. gordonae subsp. nov.</title>
        <authorList>
            <person name="Huang H."/>
        </authorList>
    </citation>
    <scope>NUCLEOTIDE SEQUENCE [LARGE SCALE GENOMIC DNA]</scope>
    <source>
        <strain evidence="3">24</strain>
    </source>
</reference>
<organism evidence="2 3">
    <name type="scientific">Mycobacterium vicinigordonae</name>
    <dbReference type="NCBI Taxonomy" id="1719132"/>
    <lineage>
        <taxon>Bacteria</taxon>
        <taxon>Bacillati</taxon>
        <taxon>Actinomycetota</taxon>
        <taxon>Actinomycetes</taxon>
        <taxon>Mycobacteriales</taxon>
        <taxon>Mycobacteriaceae</taxon>
        <taxon>Mycobacterium</taxon>
    </lineage>
</organism>
<dbReference type="Pfam" id="PF06197">
    <property type="entry name" value="DUF998"/>
    <property type="match status" value="1"/>
</dbReference>
<dbReference type="InterPro" id="IPR009339">
    <property type="entry name" value="DUF998"/>
</dbReference>
<dbReference type="EMBL" id="CP059165">
    <property type="protein sequence ID" value="QLL07650.1"/>
    <property type="molecule type" value="Genomic_DNA"/>
</dbReference>
<evidence type="ECO:0000313" key="2">
    <source>
        <dbReference type="EMBL" id="QLL07650.1"/>
    </source>
</evidence>
<name>A0A7D6E006_9MYCO</name>
<keyword evidence="1" id="KW-1133">Transmembrane helix</keyword>
<keyword evidence="3" id="KW-1185">Reference proteome</keyword>
<feature type="transmembrane region" description="Helical" evidence="1">
    <location>
        <begin position="170"/>
        <end position="190"/>
    </location>
</feature>
<feature type="transmembrane region" description="Helical" evidence="1">
    <location>
        <begin position="92"/>
        <end position="112"/>
    </location>
</feature>
<feature type="transmembrane region" description="Helical" evidence="1">
    <location>
        <begin position="59"/>
        <end position="80"/>
    </location>
</feature>
<evidence type="ECO:0000313" key="3">
    <source>
        <dbReference type="Proteomes" id="UP000510682"/>
    </source>
</evidence>
<accession>A0A7D6E006</accession>
<keyword evidence="1" id="KW-0472">Membrane</keyword>
<keyword evidence="1" id="KW-0812">Transmembrane</keyword>
<feature type="transmembrane region" description="Helical" evidence="1">
    <location>
        <begin position="16"/>
        <end position="39"/>
    </location>
</feature>
<dbReference type="AlphaFoldDB" id="A0A7D6E006"/>
<proteinExistence type="predicted"/>
<dbReference type="Proteomes" id="UP000510682">
    <property type="component" value="Chromosome"/>
</dbReference>
<feature type="transmembrane region" description="Helical" evidence="1">
    <location>
        <begin position="202"/>
        <end position="224"/>
    </location>
</feature>
<feature type="transmembrane region" description="Helical" evidence="1">
    <location>
        <begin position="139"/>
        <end position="158"/>
    </location>
</feature>
<dbReference type="KEGG" id="mgor:H0P51_01100"/>
<sequence length="231" mass="24185">MIMQTSAAARRQRLTAALLSAGVAGGVLVTVTSCLLAALRPGFDVRRHANSLLVLGDWGWVQALDFIAYGALLVAFGVGIGRVVWPQRSGMVAAIGVGIYGFGAGIVVGLNAPEPAFGFPPGNSTGYHGFEQVSTSTKIHGIGGMIGFLAMTVACFAFARYFGKNGRPGWSGLSTLIGVSVLAVCAYLGANASGDSERFNYVPTWVISIMLWLYVSAVAIRLLADVRAARR</sequence>
<gene>
    <name evidence="2" type="ORF">H0P51_01100</name>
</gene>
<reference evidence="2 3" key="2">
    <citation type="submission" date="2020-07" db="EMBL/GenBank/DDBJ databases">
        <authorList>
            <person name="Yu X."/>
        </authorList>
    </citation>
    <scope>NUCLEOTIDE SEQUENCE [LARGE SCALE GENOMIC DNA]</scope>
    <source>
        <strain evidence="3">24</strain>
    </source>
</reference>
<protein>
    <submittedName>
        <fullName evidence="2">DUF998 domain-containing protein</fullName>
    </submittedName>
</protein>